<keyword evidence="1" id="KW-0732">Signal</keyword>
<comment type="caution">
    <text evidence="3">The sequence shown here is derived from an EMBL/GenBank/DDBJ whole genome shotgun (WGS) entry which is preliminary data.</text>
</comment>
<evidence type="ECO:0000256" key="1">
    <source>
        <dbReference type="SAM" id="SignalP"/>
    </source>
</evidence>
<reference evidence="3 4" key="1">
    <citation type="submission" date="2018-04" db="EMBL/GenBank/DDBJ databases">
        <title>Genomic Encyclopedia of Archaeal and Bacterial Type Strains, Phase II (KMG-II): from individual species to whole genera.</title>
        <authorList>
            <person name="Goeker M."/>
        </authorList>
    </citation>
    <scope>NUCLEOTIDE SEQUENCE [LARGE SCALE GENOMIC DNA]</scope>
    <source>
        <strain evidence="3 4">DSM 22902</strain>
    </source>
</reference>
<sequence>MPCETEKTRKKMNKKLMTLGALATLLAAPNYLAAQEADEMAPKNSIDITAQIRPRFEYRNGAYLPLGDGDAPAILVNNRTRLNFEYNNADRLKVYVSLQNVNIWGQAPQIQFIDRTGGMSVFEAYAAFPLAEQVNIKLGRQVIALDDDRIFGSLDWHPAGRSHDAVNINWAPNEDFTLRSFIAYNQSAASPLNVNFPKGQYFSGGQPYQHLEALHAHYRIAPTQQLSFLFANLGYKVDAAKANNMQTFGAHYAGKSDEVTYGATAYLQTGKNAVGVSKSAYMFALNAGYRFSPIFALTAGLDYLSGNATDDTSGKDKAFDPFSGTNHKFYGFMDYYFVGAPGSNNAPAQGLLNPYLTANVRTGEKSNLSATYHFFAPAAKYQVGTKKHSSYGSEIDLVYSLKVQPFVGLQLGYSTYFVNDGTKALKGTPNPRAYQDWLWCSLNINPKIFSAKF</sequence>
<feature type="domain" description="Alginate export" evidence="2">
    <location>
        <begin position="47"/>
        <end position="421"/>
    </location>
</feature>
<proteinExistence type="predicted"/>
<dbReference type="AlphaFoldDB" id="A0A2T5XRL2"/>
<dbReference type="EMBL" id="QBKG01000025">
    <property type="protein sequence ID" value="PTX00474.1"/>
    <property type="molecule type" value="Genomic_DNA"/>
</dbReference>
<feature type="chain" id="PRO_5015520628" evidence="1">
    <location>
        <begin position="34"/>
        <end position="453"/>
    </location>
</feature>
<feature type="signal peptide" evidence="1">
    <location>
        <begin position="1"/>
        <end position="33"/>
    </location>
</feature>
<name>A0A2T5XRL2_9FLAO</name>
<dbReference type="SUPFAM" id="SSF56935">
    <property type="entry name" value="Porins"/>
    <property type="match status" value="1"/>
</dbReference>
<evidence type="ECO:0000259" key="2">
    <source>
        <dbReference type="Pfam" id="PF13372"/>
    </source>
</evidence>
<evidence type="ECO:0000313" key="4">
    <source>
        <dbReference type="Proteomes" id="UP000243985"/>
    </source>
</evidence>
<dbReference type="Proteomes" id="UP000243985">
    <property type="component" value="Unassembled WGS sequence"/>
</dbReference>
<protein>
    <submittedName>
        <fullName evidence="3">Alginate export protein</fullName>
    </submittedName>
</protein>
<evidence type="ECO:0000313" key="3">
    <source>
        <dbReference type="EMBL" id="PTX00474.1"/>
    </source>
</evidence>
<dbReference type="InterPro" id="IPR053728">
    <property type="entry name" value="Alginate_Permeability_Chnl"/>
</dbReference>
<gene>
    <name evidence="3" type="ORF">C8P65_12512</name>
</gene>
<dbReference type="InterPro" id="IPR025388">
    <property type="entry name" value="Alginate_export_dom"/>
</dbReference>
<dbReference type="Gene3D" id="2.40.160.100">
    <property type="match status" value="1"/>
</dbReference>
<organism evidence="3 4">
    <name type="scientific">Capnocytophaga leadbetteri</name>
    <dbReference type="NCBI Taxonomy" id="327575"/>
    <lineage>
        <taxon>Bacteria</taxon>
        <taxon>Pseudomonadati</taxon>
        <taxon>Bacteroidota</taxon>
        <taxon>Flavobacteriia</taxon>
        <taxon>Flavobacteriales</taxon>
        <taxon>Flavobacteriaceae</taxon>
        <taxon>Capnocytophaga</taxon>
    </lineage>
</organism>
<dbReference type="Pfam" id="PF13372">
    <property type="entry name" value="Alginate_exp"/>
    <property type="match status" value="1"/>
</dbReference>
<accession>A0A2T5XRL2</accession>